<dbReference type="GO" id="GO:0016114">
    <property type="term" value="P:terpenoid biosynthetic process"/>
    <property type="evidence" value="ECO:0007669"/>
    <property type="project" value="UniProtKB-ARBA"/>
</dbReference>
<name>A0A931BSQ4_9HYPH</name>
<sequence>MIRVSGVCSGKSHPGKLHREENFPVASRLIHPRNRGPILAFYRFVRAADDIADDPNLARDKKLRLLDSLERGLTGSRPASPEAEPLRISLAERGLSPRHALDLIEAFRIDVCKTRYRDWSELMGYCTLSAMPVGRFVLDVHGEARDTWPASDALCAALQIIDHLQDCAKDYRTLDRVYLPVNALSAFGVGVEALGAPRASPELRACLTDLGHRTALLVQDSANLTTLVADARLSLEVAAIRRLALTLLDRLKRRDPLSESVHLGKAGFALTAAAGVAQGLFARAVAGNPARLLRDGR</sequence>
<dbReference type="InterPro" id="IPR017827">
    <property type="entry name" value="HSQ_synthase_HpnC"/>
</dbReference>
<dbReference type="EC" id="2.5.1.21" evidence="1"/>
<keyword evidence="2" id="KW-1185">Reference proteome</keyword>
<evidence type="ECO:0000313" key="2">
    <source>
        <dbReference type="Proteomes" id="UP000599312"/>
    </source>
</evidence>
<dbReference type="InterPro" id="IPR008949">
    <property type="entry name" value="Isoprenoid_synthase_dom_sf"/>
</dbReference>
<accession>A0A931BSQ4</accession>
<dbReference type="Pfam" id="PF00494">
    <property type="entry name" value="SQS_PSY"/>
    <property type="match status" value="1"/>
</dbReference>
<dbReference type="CDD" id="cd00683">
    <property type="entry name" value="Trans_IPPS_HH"/>
    <property type="match status" value="1"/>
</dbReference>
<dbReference type="Gene3D" id="1.10.600.10">
    <property type="entry name" value="Farnesyl Diphosphate Synthase"/>
    <property type="match status" value="1"/>
</dbReference>
<keyword evidence="1" id="KW-0808">Transferase</keyword>
<comment type="caution">
    <text evidence="1">The sequence shown here is derived from an EMBL/GenBank/DDBJ whole genome shotgun (WGS) entry which is preliminary data.</text>
</comment>
<dbReference type="InterPro" id="IPR002060">
    <property type="entry name" value="Squ/phyt_synthse"/>
</dbReference>
<dbReference type="SUPFAM" id="SSF48576">
    <property type="entry name" value="Terpenoid synthases"/>
    <property type="match status" value="1"/>
</dbReference>
<dbReference type="GO" id="GO:0051996">
    <property type="term" value="F:squalene synthase [NAD(P)H] activity"/>
    <property type="evidence" value="ECO:0007669"/>
    <property type="project" value="UniProtKB-EC"/>
</dbReference>
<dbReference type="AlphaFoldDB" id="A0A931BSQ4"/>
<gene>
    <name evidence="1" type="primary">hpnC</name>
    <name evidence="1" type="ORF">I2H38_18180</name>
</gene>
<dbReference type="InterPro" id="IPR033904">
    <property type="entry name" value="Trans_IPPS_HH"/>
</dbReference>
<dbReference type="RefSeq" id="WP_196273294.1">
    <property type="nucleotide sequence ID" value="NZ_JADQDO010000011.1"/>
</dbReference>
<dbReference type="Proteomes" id="UP000599312">
    <property type="component" value="Unassembled WGS sequence"/>
</dbReference>
<organism evidence="1 2">
    <name type="scientific">Microvirga alba</name>
    <dbReference type="NCBI Taxonomy" id="2791025"/>
    <lineage>
        <taxon>Bacteria</taxon>
        <taxon>Pseudomonadati</taxon>
        <taxon>Pseudomonadota</taxon>
        <taxon>Alphaproteobacteria</taxon>
        <taxon>Hyphomicrobiales</taxon>
        <taxon>Methylobacteriaceae</taxon>
        <taxon>Microvirga</taxon>
    </lineage>
</organism>
<proteinExistence type="predicted"/>
<evidence type="ECO:0000313" key="1">
    <source>
        <dbReference type="EMBL" id="MBF9235303.1"/>
    </source>
</evidence>
<dbReference type="NCBIfam" id="TIGR03464">
    <property type="entry name" value="HpnC"/>
    <property type="match status" value="1"/>
</dbReference>
<protein>
    <submittedName>
        <fullName evidence="1">Squalene synthase HpnC</fullName>
        <ecNumber evidence="1">2.5.1.21</ecNumber>
    </submittedName>
</protein>
<dbReference type="PANTHER" id="PTHR31480">
    <property type="entry name" value="BIFUNCTIONAL LYCOPENE CYCLASE/PHYTOENE SYNTHASE"/>
    <property type="match status" value="1"/>
</dbReference>
<dbReference type="EMBL" id="JADQDO010000011">
    <property type="protein sequence ID" value="MBF9235303.1"/>
    <property type="molecule type" value="Genomic_DNA"/>
</dbReference>
<dbReference type="GO" id="GO:0004311">
    <property type="term" value="F:geranylgeranyl diphosphate synthase activity"/>
    <property type="evidence" value="ECO:0007669"/>
    <property type="project" value="InterPro"/>
</dbReference>
<reference evidence="1" key="1">
    <citation type="submission" date="2020-11" db="EMBL/GenBank/DDBJ databases">
        <authorList>
            <person name="Kim M.K."/>
        </authorList>
    </citation>
    <scope>NUCLEOTIDE SEQUENCE</scope>
    <source>
        <strain evidence="1">BT350</strain>
    </source>
</reference>